<sequence>MKYRMTVTPARLAVGTLVANASRSFVVENGEAVDAELVKYVARNAEGIVHAAPEVPHALVSGASETHGVTVQKSGPLRIAAGLQFDWVFDVQDAVDARGGYGPLIYNGLIANAYHPEVGRGGYFHPNSGTSEGQGVMILACFLAYEALIQNAADEEVAEFYRELAITMLDAMGDGDWTGPMLRQPFPDDPETITLLHWLFAGKGAVELQDVLLDYPITIAGGAATVPAVDMGTGVSRVFQAYPANQELLYSSPYSPVVGGGSVAIESYSEDGAGNLHLVFPGGTADGSYKLVFARFSATTLPLGSAYEAYPAWTAIADGYSACAPDTFRWFDQALNKALQFGRPADAANWLKLRNGLRRTVVKGQDLSDLREVLKPAPLLGVFDVDGMFCYSDHPEALPPPAPLEQGWLGYNFFRRDKSTGDIVVTVPWAGTLYDFAFREVQIGRGVEDTWRGATTYQDPDQFLLLQIGVERTGAVGEYIESETFDLHISPFVSTTREYNENTRYIAQAPTNMDAPDLSSDGTVVTLLYPRSQFKALGVELAEGATILNFGVTFRCWSKYAYRVRIRHLRLVSGLSAEWVLGNLDAALQGSQLPYFPGAIPFATNADLKAQEFVGYNGNPFHGYQLPDLWLDLEAEAIAQHGTLTSSDLPAADIATGAITHPIGMTNANGTPKPTNVALMEQQCRFLQDAVAVYAADHPGINGPFAHTFVLNTPARHNIGSPTPHTWVYTNDDPNTRWVGYQVRVVESLAQLVYRTTGRADCQDVRAMALTMVVDWLAWLDAAWPNLDGILVEGTLIRGMPTDYGATGAPETLYEETHAPAIVLRACAYLKLAEPGQATLCDTLMLRCWDYLELNWRTAGEMRYTWSPDPEARQWYGFWHGEILWTLSQLLLDCAPARPTAILEETVRERLRLTKLWLDEVGVVDARHRLIVAVDGLRAAPLDVTPNWSEPFNVSMEFKTEILTSQSGREQRIALRSTPRKTLEYAAQLVGAQLRAVQTRLATWQNRPWVVAEYTRSVTLLEALAPESDHAQVDEVPVWLTAGAVVMLRWWADVEACVVEQVRGNRVYFAWPSGRAWPAGSALCHAVAGDLQTAFSMPRLTDRAGTMSVSLDVAPGSETYAPAEPDQTYRGIELFALRKNWTETPTTGHEWAFSRVDYGRGLIGHVRDVEHGVRQETGVYLAGSRAEARLIEDFFLRLAGCQGSYWMPTWEDDLPAVAGIVAGSSTLLTSNTEAALLLDDGAYQDIAIITADLRILPNRVASITTGASSSVIVLEEPWPESLALGEILAVCWLPLWRLASDALTFSWLTDEICQVSITHQTDPTPEDS</sequence>
<name>A0AAP9YF95_9GAMM</name>
<protein>
    <submittedName>
        <fullName evidence="1">Uncharacterized protein</fullName>
    </submittedName>
</protein>
<evidence type="ECO:0000313" key="1">
    <source>
        <dbReference type="EMBL" id="QQE90275.1"/>
    </source>
</evidence>
<dbReference type="Proteomes" id="UP000596192">
    <property type="component" value="Chromosome"/>
</dbReference>
<gene>
    <name evidence="1" type="ORF">GKQ51_08275</name>
</gene>
<reference evidence="1 2" key="1">
    <citation type="submission" date="2020-12" db="EMBL/GenBank/DDBJ databases">
        <title>Genomic Analysis and Response surface optimization of nitrogen-fixing conditions for A. chroococcum strain HR1, Isolation from rhizosphere soil.</title>
        <authorList>
            <person name="Li J."/>
            <person name="Yang H."/>
            <person name="Liu H."/>
            <person name="Wang C."/>
            <person name="Tian Y."/>
            <person name="Lu X.Y."/>
        </authorList>
    </citation>
    <scope>NUCLEOTIDE SEQUENCE [LARGE SCALE GENOMIC DNA]</scope>
    <source>
        <strain evidence="1 2">HR1</strain>
    </source>
</reference>
<proteinExistence type="predicted"/>
<organism evidence="1 2">
    <name type="scientific">Azotobacter chroococcum</name>
    <dbReference type="NCBI Taxonomy" id="353"/>
    <lineage>
        <taxon>Bacteria</taxon>
        <taxon>Pseudomonadati</taxon>
        <taxon>Pseudomonadota</taxon>
        <taxon>Gammaproteobacteria</taxon>
        <taxon>Pseudomonadales</taxon>
        <taxon>Pseudomonadaceae</taxon>
        <taxon>Azotobacter</taxon>
    </lineage>
</organism>
<dbReference type="RefSeq" id="WP_198867666.1">
    <property type="nucleotide sequence ID" value="NZ_CP066310.1"/>
</dbReference>
<evidence type="ECO:0000313" key="2">
    <source>
        <dbReference type="Proteomes" id="UP000596192"/>
    </source>
</evidence>
<dbReference type="EMBL" id="CP066310">
    <property type="protein sequence ID" value="QQE90275.1"/>
    <property type="molecule type" value="Genomic_DNA"/>
</dbReference>
<accession>A0AAP9YF95</accession>